<keyword evidence="10" id="KW-1185">Reference proteome</keyword>
<protein>
    <recommendedName>
        <fullName evidence="3">procollagen-proline 4-dioxygenase</fullName>
        <ecNumber evidence="3">1.14.11.2</ecNumber>
    </recommendedName>
</protein>
<dbReference type="AlphaFoldDB" id="A0A7J0GX40"/>
<evidence type="ECO:0000256" key="3">
    <source>
        <dbReference type="ARBA" id="ARBA00012269"/>
    </source>
</evidence>
<dbReference type="OrthoDB" id="420380at2759"/>
<evidence type="ECO:0000256" key="7">
    <source>
        <dbReference type="ARBA" id="ARBA00023136"/>
    </source>
</evidence>
<dbReference type="GO" id="GO:0046872">
    <property type="term" value="F:metal ion binding"/>
    <property type="evidence" value="ECO:0007669"/>
    <property type="project" value="UniProtKB-KW"/>
</dbReference>
<comment type="similarity">
    <text evidence="2">Belongs to the P4HA family.</text>
</comment>
<keyword evidence="4" id="KW-0479">Metal-binding</keyword>
<dbReference type="Gene3D" id="2.60.120.620">
    <property type="entry name" value="q2cbj1_9rhob like domain"/>
    <property type="match status" value="1"/>
</dbReference>
<dbReference type="SMART" id="SM00254">
    <property type="entry name" value="ShKT"/>
    <property type="match status" value="1"/>
</dbReference>
<dbReference type="EMBL" id="BJWL01000024">
    <property type="protein sequence ID" value="GFZ15356.1"/>
    <property type="molecule type" value="Genomic_DNA"/>
</dbReference>
<dbReference type="EC" id="1.14.11.2" evidence="3"/>
<dbReference type="PROSITE" id="PS51670">
    <property type="entry name" value="SHKT"/>
    <property type="match status" value="1"/>
</dbReference>
<feature type="domain" description="ShKT" evidence="8">
    <location>
        <begin position="187"/>
        <end position="227"/>
    </location>
</feature>
<sequence>MVPSAVQLYKYPTAPPKGSGFSYSCHGSDDIVAKVEERISAWTFLPKENGNPFQVLHSGLEDAKEKFDYFGNKSMLELNEPLMATVVLYLSNVSQGGQILFPESELENSHTKNKIWSDCRKSSNVLRPTKGNAILFFNSHLNATPDRSSPHARCPVLEGEMWFATKFFSIRTITKEKVSSQLEDDDCTDEDEHCSQWAAIGECRRNSVFMIGSPDYYGTCRKSCSAC</sequence>
<comment type="caution">
    <text evidence="9">The sequence shown here is derived from an EMBL/GenBank/DDBJ whole genome shotgun (WGS) entry which is preliminary data.</text>
</comment>
<accession>A0A7J0GX40</accession>
<dbReference type="InterPro" id="IPR003582">
    <property type="entry name" value="ShKT_dom"/>
</dbReference>
<gene>
    <name evidence="9" type="ORF">Acr_24g0015460</name>
</gene>
<dbReference type="GO" id="GO:0004656">
    <property type="term" value="F:procollagen-proline 4-dioxygenase activity"/>
    <property type="evidence" value="ECO:0007669"/>
    <property type="project" value="UniProtKB-EC"/>
</dbReference>
<comment type="subcellular location">
    <subcellularLocation>
        <location evidence="1">Endoplasmic reticulum membrane</location>
    </subcellularLocation>
</comment>
<dbReference type="InterPro" id="IPR044862">
    <property type="entry name" value="Pro_4_hyd_alph_FE2OG_OXY"/>
</dbReference>
<dbReference type="Proteomes" id="UP000585474">
    <property type="component" value="Unassembled WGS sequence"/>
</dbReference>
<evidence type="ECO:0000256" key="5">
    <source>
        <dbReference type="ARBA" id="ARBA00022824"/>
    </source>
</evidence>
<reference evidence="9 10" key="1">
    <citation type="submission" date="2019-07" db="EMBL/GenBank/DDBJ databases">
        <title>De Novo Assembly of kiwifruit Actinidia rufa.</title>
        <authorList>
            <person name="Sugita-Konishi S."/>
            <person name="Sato K."/>
            <person name="Mori E."/>
            <person name="Abe Y."/>
            <person name="Kisaki G."/>
            <person name="Hamano K."/>
            <person name="Suezawa K."/>
            <person name="Otani M."/>
            <person name="Fukuda T."/>
            <person name="Manabe T."/>
            <person name="Gomi K."/>
            <person name="Tabuchi M."/>
            <person name="Akimitsu K."/>
            <person name="Kataoka I."/>
        </authorList>
    </citation>
    <scope>NUCLEOTIDE SEQUENCE [LARGE SCALE GENOMIC DNA]</scope>
    <source>
        <strain evidence="10">cv. Fuchu</strain>
    </source>
</reference>
<evidence type="ECO:0000259" key="8">
    <source>
        <dbReference type="PROSITE" id="PS51670"/>
    </source>
</evidence>
<organism evidence="9 10">
    <name type="scientific">Actinidia rufa</name>
    <dbReference type="NCBI Taxonomy" id="165716"/>
    <lineage>
        <taxon>Eukaryota</taxon>
        <taxon>Viridiplantae</taxon>
        <taxon>Streptophyta</taxon>
        <taxon>Embryophyta</taxon>
        <taxon>Tracheophyta</taxon>
        <taxon>Spermatophyta</taxon>
        <taxon>Magnoliopsida</taxon>
        <taxon>eudicotyledons</taxon>
        <taxon>Gunneridae</taxon>
        <taxon>Pentapetalae</taxon>
        <taxon>asterids</taxon>
        <taxon>Ericales</taxon>
        <taxon>Actinidiaceae</taxon>
        <taxon>Actinidia</taxon>
    </lineage>
</organism>
<evidence type="ECO:0000256" key="4">
    <source>
        <dbReference type="ARBA" id="ARBA00022723"/>
    </source>
</evidence>
<dbReference type="PANTHER" id="PTHR10869">
    <property type="entry name" value="PROLYL 4-HYDROXYLASE ALPHA SUBUNIT"/>
    <property type="match status" value="1"/>
</dbReference>
<keyword evidence="6" id="KW-0408">Iron</keyword>
<keyword evidence="7" id="KW-0472">Membrane</keyword>
<dbReference type="PANTHER" id="PTHR10869:SF102">
    <property type="entry name" value="PROLYL 4-HYDROXYLASE 12-RELATED"/>
    <property type="match status" value="1"/>
</dbReference>
<evidence type="ECO:0000313" key="9">
    <source>
        <dbReference type="EMBL" id="GFZ15356.1"/>
    </source>
</evidence>
<evidence type="ECO:0000313" key="10">
    <source>
        <dbReference type="Proteomes" id="UP000585474"/>
    </source>
</evidence>
<dbReference type="InterPro" id="IPR045054">
    <property type="entry name" value="P4HA-like"/>
</dbReference>
<dbReference type="Pfam" id="PF13640">
    <property type="entry name" value="2OG-FeII_Oxy_3"/>
    <property type="match status" value="1"/>
</dbReference>
<evidence type="ECO:0000256" key="2">
    <source>
        <dbReference type="ARBA" id="ARBA00006511"/>
    </source>
</evidence>
<evidence type="ECO:0000256" key="1">
    <source>
        <dbReference type="ARBA" id="ARBA00004586"/>
    </source>
</evidence>
<proteinExistence type="inferred from homology"/>
<name>A0A7J0GX40_9ERIC</name>
<evidence type="ECO:0000256" key="6">
    <source>
        <dbReference type="ARBA" id="ARBA00023004"/>
    </source>
</evidence>
<dbReference type="GO" id="GO:0005789">
    <property type="term" value="C:endoplasmic reticulum membrane"/>
    <property type="evidence" value="ECO:0007669"/>
    <property type="project" value="UniProtKB-SubCell"/>
</dbReference>
<keyword evidence="5" id="KW-0256">Endoplasmic reticulum</keyword>